<proteinExistence type="predicted"/>
<dbReference type="EMBL" id="SWJZ01000005">
    <property type="protein sequence ID" value="TKD26439.1"/>
    <property type="molecule type" value="Genomic_DNA"/>
</dbReference>
<gene>
    <name evidence="1" type="ORF">FBT96_00545</name>
</gene>
<evidence type="ECO:0000313" key="2">
    <source>
        <dbReference type="Proteomes" id="UP000310597"/>
    </source>
</evidence>
<accession>A0A4U1K2X5</accession>
<protein>
    <submittedName>
        <fullName evidence="1">Uncharacterized protein</fullName>
    </submittedName>
</protein>
<reference evidence="1 2" key="1">
    <citation type="submission" date="2019-04" db="EMBL/GenBank/DDBJ databases">
        <title>Draft Whole-Genome sequence of the purple photosynthetic bacterium Rhodobacter capsulatus SP108 with an indigenous class A beta-lactamase.</title>
        <authorList>
            <person name="Robertson S."/>
            <person name="Meyer T.E."/>
            <person name="Kyndt J.A."/>
        </authorList>
    </citation>
    <scope>NUCLEOTIDE SEQUENCE [LARGE SCALE GENOMIC DNA]</scope>
    <source>
        <strain evidence="1 2">SP108</strain>
    </source>
</reference>
<sequence>MFQRVKSPEFSHPVKVSVPVDGGHTNATFTGRFRVLTIDEAKPFDLMTTEGTTAYLQAIFVGWGEDYVDEDKAPVPYSDAERDQLISTPYVRMALLETYNAALLGAKRGN</sequence>
<comment type="caution">
    <text evidence="1">The sequence shown here is derived from an EMBL/GenBank/DDBJ whole genome shotgun (WGS) entry which is preliminary data.</text>
</comment>
<dbReference type="AlphaFoldDB" id="A0A4U1K2X5"/>
<dbReference type="Proteomes" id="UP000310597">
    <property type="component" value="Unassembled WGS sequence"/>
</dbReference>
<evidence type="ECO:0000313" key="1">
    <source>
        <dbReference type="EMBL" id="TKD26439.1"/>
    </source>
</evidence>
<dbReference type="OrthoDB" id="7743875at2"/>
<organism evidence="1 2">
    <name type="scientific">Rhodobacter capsulatus</name>
    <name type="common">Rhodopseudomonas capsulata</name>
    <dbReference type="NCBI Taxonomy" id="1061"/>
    <lineage>
        <taxon>Bacteria</taxon>
        <taxon>Pseudomonadati</taxon>
        <taxon>Pseudomonadota</taxon>
        <taxon>Alphaproteobacteria</taxon>
        <taxon>Rhodobacterales</taxon>
        <taxon>Rhodobacter group</taxon>
        <taxon>Rhodobacter</taxon>
    </lineage>
</organism>
<name>A0A4U1K2X5_RHOCA</name>
<dbReference type="RefSeq" id="WP_136904455.1">
    <property type="nucleotide sequence ID" value="NZ_SWJZ01000005.1"/>
</dbReference>